<dbReference type="AlphaFoldDB" id="A0A6M3J2R8"/>
<protein>
    <submittedName>
        <fullName evidence="1">Uncharacterized protein</fullName>
    </submittedName>
</protein>
<name>A0A6M3J2R8_9ZZZZ</name>
<proteinExistence type="predicted"/>
<accession>A0A6M3J2R8</accession>
<sequence>MTERNEQDVLGLGWWIEDGSVLGARIVHMNGFSANLTIPGEGDIARRLWTRALELKAENDRLRKAEGERLLKLAPETPGGKPRYDDTLREPWDATREVLLQPHDVSGAPLPERSISARLANLEEVTAMLDKRLALIGMAYDRHRHTHDGTLQNCDATPVLLGACACEKVRGFTRNGYFTDYRSPIGTRCPIHGECQQVYDENPEKVGA</sequence>
<organism evidence="1">
    <name type="scientific">viral metagenome</name>
    <dbReference type="NCBI Taxonomy" id="1070528"/>
    <lineage>
        <taxon>unclassified sequences</taxon>
        <taxon>metagenomes</taxon>
        <taxon>organismal metagenomes</taxon>
    </lineage>
</organism>
<evidence type="ECO:0000313" key="1">
    <source>
        <dbReference type="EMBL" id="QJA64166.1"/>
    </source>
</evidence>
<dbReference type="EMBL" id="MT141514">
    <property type="protein sequence ID" value="QJA64166.1"/>
    <property type="molecule type" value="Genomic_DNA"/>
</dbReference>
<gene>
    <name evidence="1" type="ORF">MM415B00534_0025</name>
</gene>
<reference evidence="1" key="1">
    <citation type="submission" date="2020-03" db="EMBL/GenBank/DDBJ databases">
        <title>The deep terrestrial virosphere.</title>
        <authorList>
            <person name="Holmfeldt K."/>
            <person name="Nilsson E."/>
            <person name="Simone D."/>
            <person name="Lopez-Fernandez M."/>
            <person name="Wu X."/>
            <person name="de Brujin I."/>
            <person name="Lundin D."/>
            <person name="Andersson A."/>
            <person name="Bertilsson S."/>
            <person name="Dopson M."/>
        </authorList>
    </citation>
    <scope>NUCLEOTIDE SEQUENCE</scope>
    <source>
        <strain evidence="1">MM415B00534</strain>
    </source>
</reference>